<evidence type="ECO:0000313" key="3">
    <source>
        <dbReference type="Proteomes" id="UP000636709"/>
    </source>
</evidence>
<keyword evidence="3" id="KW-1185">Reference proteome</keyword>
<evidence type="ECO:0000256" key="1">
    <source>
        <dbReference type="SAM" id="Coils"/>
    </source>
</evidence>
<gene>
    <name evidence="2" type="ORF">HU200_035562</name>
</gene>
<comment type="caution">
    <text evidence="2">The sequence shown here is derived from an EMBL/GenBank/DDBJ whole genome shotgun (WGS) entry which is preliminary data.</text>
</comment>
<dbReference type="Proteomes" id="UP000636709">
    <property type="component" value="Unassembled WGS sequence"/>
</dbReference>
<name>A0A835BHR9_9POAL</name>
<sequence>MDPVLLPPSPPLLLPFPRALGFSSRALSPSRQPRPHALAFPRDILFPFPLVIVDPLPRSKLWSRRQPLPWELSYPPAWIPPASPWNLSSTSFSSPPQLLSHLPLALPLPHQEEGLIYPPGEFSNFLQSDTFANHSDGTENSHFVGGGMSQSSFSPHYLGATRTPSPAEQTDHIVNDLDAEEDETINIDNDSRIDKRLNWTVPEDIRLASAWLHNSKDPVDGNRRKADAYWTDVTEEYNKTTETSRKRNRNQLKICWDRSKKPLSDFHGCWVNTSRVWQSGMSDNQMIDKALEMWSGQNNGKAFNLVHMWKVVRGEQKWSAYLARLKKGNENSAKSNPAQVANLDLDGEKRPMGHKRAKKELNGKKKSSDVLADFTGKFDKFIETSNKNREDREKMAEIQQSLADKKIEAARLTHETAQEQTKCKMLETYTQLLLAPTVQLSEQALTERNLALESMRLALFSKCETEILFGFLPLV</sequence>
<dbReference type="PANTHER" id="PTHR45224">
    <property type="entry name" value="OS01G0527900 PROTEIN-RELATED"/>
    <property type="match status" value="1"/>
</dbReference>
<reference evidence="2" key="1">
    <citation type="submission" date="2020-07" db="EMBL/GenBank/DDBJ databases">
        <title>Genome sequence and genetic diversity analysis of an under-domesticated orphan crop, white fonio (Digitaria exilis).</title>
        <authorList>
            <person name="Bennetzen J.L."/>
            <person name="Chen S."/>
            <person name="Ma X."/>
            <person name="Wang X."/>
            <person name="Yssel A.E.J."/>
            <person name="Chaluvadi S.R."/>
            <person name="Johnson M."/>
            <person name="Gangashetty P."/>
            <person name="Hamidou F."/>
            <person name="Sanogo M.D."/>
            <person name="Zwaenepoel A."/>
            <person name="Wallace J."/>
            <person name="Van De Peer Y."/>
            <person name="Van Deynze A."/>
        </authorList>
    </citation>
    <scope>NUCLEOTIDE SEQUENCE</scope>
    <source>
        <tissue evidence="2">Leaves</tissue>
    </source>
</reference>
<evidence type="ECO:0008006" key="4">
    <source>
        <dbReference type="Google" id="ProtNLM"/>
    </source>
</evidence>
<accession>A0A835BHR9</accession>
<protein>
    <recommendedName>
        <fullName evidence="4">No apical meristem-associated C-terminal domain-containing protein</fullName>
    </recommendedName>
</protein>
<evidence type="ECO:0000313" key="2">
    <source>
        <dbReference type="EMBL" id="KAF8698050.1"/>
    </source>
</evidence>
<dbReference type="OrthoDB" id="687262at2759"/>
<dbReference type="EMBL" id="JACEFO010001866">
    <property type="protein sequence ID" value="KAF8698050.1"/>
    <property type="molecule type" value="Genomic_DNA"/>
</dbReference>
<organism evidence="2 3">
    <name type="scientific">Digitaria exilis</name>
    <dbReference type="NCBI Taxonomy" id="1010633"/>
    <lineage>
        <taxon>Eukaryota</taxon>
        <taxon>Viridiplantae</taxon>
        <taxon>Streptophyta</taxon>
        <taxon>Embryophyta</taxon>
        <taxon>Tracheophyta</taxon>
        <taxon>Spermatophyta</taxon>
        <taxon>Magnoliopsida</taxon>
        <taxon>Liliopsida</taxon>
        <taxon>Poales</taxon>
        <taxon>Poaceae</taxon>
        <taxon>PACMAD clade</taxon>
        <taxon>Panicoideae</taxon>
        <taxon>Panicodae</taxon>
        <taxon>Paniceae</taxon>
        <taxon>Anthephorinae</taxon>
        <taxon>Digitaria</taxon>
    </lineage>
</organism>
<keyword evidence="1" id="KW-0175">Coiled coil</keyword>
<dbReference type="AlphaFoldDB" id="A0A835BHR9"/>
<proteinExistence type="predicted"/>
<dbReference type="PANTHER" id="PTHR45224:SF5">
    <property type="entry name" value="OS02G0311800 PROTEIN"/>
    <property type="match status" value="1"/>
</dbReference>
<feature type="coiled-coil region" evidence="1">
    <location>
        <begin position="388"/>
        <end position="415"/>
    </location>
</feature>